<evidence type="ECO:0000313" key="3">
    <source>
        <dbReference type="EMBL" id="OWW20912.1"/>
    </source>
</evidence>
<proteinExistence type="inferred from homology"/>
<dbReference type="RefSeq" id="WP_088707771.1">
    <property type="nucleotide sequence ID" value="NZ_LSTO01000001.1"/>
</dbReference>
<sequence>MNLLNRVLCGFVLAGVATTALADAAYPNKPIRLVVPFPPGGGTDILARVVGQKMAEANKWIVVVDNRPGAGGNIGLDQAAKSPADGYTIVMGQTSNMAVNATLYAKLPYNPVKDFAPISMVATAPLVLVVPATSKYKTIADIVAAAKGKPGDLTFASPGNGTVAHLTGELMQKAAGIKLQHVPYKGSAQAITDLIGGQVDMYMSSVPSAIAQIKGGKLRPIAVTSAKRSDDLPQVPTLAESGYKGFDATTWFGFLAPAGTPTPIIARLNAEVNRVLKMPEVREKIGAEGGDVQGSTPEEFAALIKSDITKWGQIVKDSGAKID</sequence>
<dbReference type="SUPFAM" id="SSF53850">
    <property type="entry name" value="Periplasmic binding protein-like II"/>
    <property type="match status" value="1"/>
</dbReference>
<dbReference type="AlphaFoldDB" id="A0A254THW6"/>
<dbReference type="InterPro" id="IPR042100">
    <property type="entry name" value="Bug_dom1"/>
</dbReference>
<feature type="chain" id="PRO_5012558537" evidence="2">
    <location>
        <begin position="23"/>
        <end position="323"/>
    </location>
</feature>
<organism evidence="3 4">
    <name type="scientific">Noviherbaspirillum denitrificans</name>
    <dbReference type="NCBI Taxonomy" id="1968433"/>
    <lineage>
        <taxon>Bacteria</taxon>
        <taxon>Pseudomonadati</taxon>
        <taxon>Pseudomonadota</taxon>
        <taxon>Betaproteobacteria</taxon>
        <taxon>Burkholderiales</taxon>
        <taxon>Oxalobacteraceae</taxon>
        <taxon>Noviherbaspirillum</taxon>
    </lineage>
</organism>
<dbReference type="PANTHER" id="PTHR42928">
    <property type="entry name" value="TRICARBOXYLATE-BINDING PROTEIN"/>
    <property type="match status" value="1"/>
</dbReference>
<feature type="signal peptide" evidence="2">
    <location>
        <begin position="1"/>
        <end position="22"/>
    </location>
</feature>
<dbReference type="InterPro" id="IPR005064">
    <property type="entry name" value="BUG"/>
</dbReference>
<evidence type="ECO:0000313" key="4">
    <source>
        <dbReference type="Proteomes" id="UP000197535"/>
    </source>
</evidence>
<name>A0A254THW6_9BURK</name>
<reference evidence="3 4" key="1">
    <citation type="submission" date="2016-02" db="EMBL/GenBank/DDBJ databases">
        <authorList>
            <person name="Wen L."/>
            <person name="He K."/>
            <person name="Yang H."/>
        </authorList>
    </citation>
    <scope>NUCLEOTIDE SEQUENCE [LARGE SCALE GENOMIC DNA]</scope>
    <source>
        <strain evidence="3 4">TSA40</strain>
    </source>
</reference>
<dbReference type="EMBL" id="LSTO01000001">
    <property type="protein sequence ID" value="OWW20912.1"/>
    <property type="molecule type" value="Genomic_DNA"/>
</dbReference>
<dbReference type="Gene3D" id="3.40.190.150">
    <property type="entry name" value="Bordetella uptake gene, domain 1"/>
    <property type="match status" value="1"/>
</dbReference>
<comment type="similarity">
    <text evidence="1">Belongs to the UPF0065 (bug) family.</text>
</comment>
<keyword evidence="2" id="KW-0732">Signal</keyword>
<dbReference type="PANTHER" id="PTHR42928:SF5">
    <property type="entry name" value="BLR1237 PROTEIN"/>
    <property type="match status" value="1"/>
</dbReference>
<dbReference type="Pfam" id="PF03401">
    <property type="entry name" value="TctC"/>
    <property type="match status" value="1"/>
</dbReference>
<dbReference type="OrthoDB" id="8678477at2"/>
<dbReference type="PIRSF" id="PIRSF017082">
    <property type="entry name" value="YflP"/>
    <property type="match status" value="1"/>
</dbReference>
<protein>
    <submittedName>
        <fullName evidence="3">LacI family transcriptional regulator</fullName>
    </submittedName>
</protein>
<evidence type="ECO:0000256" key="2">
    <source>
        <dbReference type="SAM" id="SignalP"/>
    </source>
</evidence>
<gene>
    <name evidence="3" type="ORF">AYR66_17000</name>
</gene>
<keyword evidence="4" id="KW-1185">Reference proteome</keyword>
<evidence type="ECO:0000256" key="1">
    <source>
        <dbReference type="ARBA" id="ARBA00006987"/>
    </source>
</evidence>
<accession>A0A254THW6</accession>
<dbReference type="Proteomes" id="UP000197535">
    <property type="component" value="Unassembled WGS sequence"/>
</dbReference>
<dbReference type="CDD" id="cd13578">
    <property type="entry name" value="PBP2_Bug27"/>
    <property type="match status" value="1"/>
</dbReference>
<dbReference type="Gene3D" id="3.40.190.10">
    <property type="entry name" value="Periplasmic binding protein-like II"/>
    <property type="match status" value="1"/>
</dbReference>
<comment type="caution">
    <text evidence="3">The sequence shown here is derived from an EMBL/GenBank/DDBJ whole genome shotgun (WGS) entry which is preliminary data.</text>
</comment>